<dbReference type="GO" id="GO:0016020">
    <property type="term" value="C:membrane"/>
    <property type="evidence" value="ECO:0007669"/>
    <property type="project" value="InterPro"/>
</dbReference>
<dbReference type="AlphaFoldDB" id="A0A367KMX9"/>
<feature type="signal peptide" evidence="4">
    <location>
        <begin position="1"/>
        <end position="18"/>
    </location>
</feature>
<feature type="active site" description="Nucleophile" evidence="3">
    <location>
        <position position="349"/>
    </location>
</feature>
<keyword evidence="5" id="KW-0328">Glycosyltransferase</keyword>
<dbReference type="EMBL" id="PJQM01001002">
    <property type="protein sequence ID" value="RCI03480.1"/>
    <property type="molecule type" value="Genomic_DNA"/>
</dbReference>
<dbReference type="GO" id="GO:0000026">
    <property type="term" value="F:alpha-1,2-mannosyltransferase activity"/>
    <property type="evidence" value="ECO:0007669"/>
    <property type="project" value="TreeGrafter"/>
</dbReference>
<dbReference type="PANTHER" id="PTHR31121">
    <property type="entry name" value="ALPHA-1,2 MANNOSYLTRANSFERASE KTR1"/>
    <property type="match status" value="1"/>
</dbReference>
<evidence type="ECO:0000256" key="2">
    <source>
        <dbReference type="ARBA" id="ARBA00022679"/>
    </source>
</evidence>
<dbReference type="GO" id="GO:0006487">
    <property type="term" value="P:protein N-linked glycosylation"/>
    <property type="evidence" value="ECO:0007669"/>
    <property type="project" value="TreeGrafter"/>
</dbReference>
<dbReference type="SUPFAM" id="SSF53448">
    <property type="entry name" value="Nucleotide-diphospho-sugar transferases"/>
    <property type="match status" value="1"/>
</dbReference>
<proteinExistence type="inferred from homology"/>
<dbReference type="PANTHER" id="PTHR31121:SF6">
    <property type="entry name" value="ALPHA-1,2 MANNOSYLTRANSFERASE KTR1"/>
    <property type="match status" value="1"/>
</dbReference>
<dbReference type="Proteomes" id="UP000253551">
    <property type="component" value="Unassembled WGS sequence"/>
</dbReference>
<evidence type="ECO:0000256" key="1">
    <source>
        <dbReference type="ARBA" id="ARBA00007677"/>
    </source>
</evidence>
<protein>
    <submittedName>
        <fullName evidence="5">Alpha 1,2-mannosyltransferase 2.4.1</fullName>
    </submittedName>
</protein>
<keyword evidence="2 5" id="KW-0808">Transferase</keyword>
<dbReference type="InterPro" id="IPR029044">
    <property type="entry name" value="Nucleotide-diphossugar_trans"/>
</dbReference>
<dbReference type="Pfam" id="PF01793">
    <property type="entry name" value="Glyco_transf_15"/>
    <property type="match status" value="1"/>
</dbReference>
<evidence type="ECO:0000313" key="5">
    <source>
        <dbReference type="EMBL" id="RCI03480.1"/>
    </source>
</evidence>
<comment type="similarity">
    <text evidence="1">Belongs to the glycosyltransferase 15 family.</text>
</comment>
<comment type="caution">
    <text evidence="5">The sequence shown here is derived from an EMBL/GenBank/DDBJ whole genome shotgun (WGS) entry which is preliminary data.</text>
</comment>
<evidence type="ECO:0000256" key="4">
    <source>
        <dbReference type="SAM" id="SignalP"/>
    </source>
</evidence>
<evidence type="ECO:0000256" key="3">
    <source>
        <dbReference type="PIRSR" id="PIRSR018153-1"/>
    </source>
</evidence>
<evidence type="ECO:0000313" key="6">
    <source>
        <dbReference type="Proteomes" id="UP000253551"/>
    </source>
</evidence>
<gene>
    <name evidence="5" type="primary">KRE2_9</name>
    <name evidence="5" type="ORF">CU098_010682</name>
</gene>
<reference evidence="5 6" key="1">
    <citation type="journal article" date="2018" name="G3 (Bethesda)">
        <title>Phylogenetic and Phylogenomic Definition of Rhizopus Species.</title>
        <authorList>
            <person name="Gryganskyi A.P."/>
            <person name="Golan J."/>
            <person name="Dolatabadi S."/>
            <person name="Mondo S."/>
            <person name="Robb S."/>
            <person name="Idnurm A."/>
            <person name="Muszewska A."/>
            <person name="Steczkiewicz K."/>
            <person name="Masonjones S."/>
            <person name="Liao H.L."/>
            <person name="Gajdeczka M.T."/>
            <person name="Anike F."/>
            <person name="Vuek A."/>
            <person name="Anishchenko I.M."/>
            <person name="Voigt K."/>
            <person name="de Hoog G.S."/>
            <person name="Smith M.E."/>
            <person name="Heitman J."/>
            <person name="Vilgalys R."/>
            <person name="Stajich J.E."/>
        </authorList>
    </citation>
    <scope>NUCLEOTIDE SEQUENCE [LARGE SCALE GENOMIC DNA]</scope>
    <source>
        <strain evidence="5 6">LSU 92-RS-03</strain>
    </source>
</reference>
<dbReference type="OrthoDB" id="439943at2759"/>
<dbReference type="Gene3D" id="3.90.550.10">
    <property type="entry name" value="Spore Coat Polysaccharide Biosynthesis Protein SpsA, Chain A"/>
    <property type="match status" value="1"/>
</dbReference>
<dbReference type="InterPro" id="IPR002685">
    <property type="entry name" value="Glyco_trans_15"/>
</dbReference>
<sequence length="465" mass="54638">MIAAAALIGIILIYQSSTNENKYCNNSAECYNLLKEKARQLKESTANSLAGFAQQEPLLEQLRQQRKEQDEAYEAMYQDPEKIQEKKAMGVLMEEVPKAAAAVMAKSKQDLVDTTVVSPSAEEEYKVLTDTSLPRVKAAFVVLVRNKELYALRSSMRYLEDRFNHKYHYPWIFLNEEPFTEEFINMTQMMTTAKVHYGLVPKEHWSYPDWIDQDYAKQCREDMAEQKIVYGGSESYRHMCRYQSGFFMLHPLLDNLDYYWRVEPGVKFSCDIDYDPFRLMQERDLKYGFTIALREYRATIPTLWRTTIDFAKSHPQYIYPRTRPDSLLRFVSDDNGWSYNLCHFWSNFEIASVKYMRSEGYQAYFKYLDQQGGFFYERWGDAPVHSIAVALMLKESDVHWFYDIGYKHDNFEHCPTEEKWLLNSKCYCDAETSFDFNQGSCSSLYLDVANRTASSYIVTQPDKDD</sequence>
<name>A0A367KMX9_RHIST</name>
<feature type="chain" id="PRO_5016744175" evidence="4">
    <location>
        <begin position="19"/>
        <end position="465"/>
    </location>
</feature>
<dbReference type="GO" id="GO:0005794">
    <property type="term" value="C:Golgi apparatus"/>
    <property type="evidence" value="ECO:0007669"/>
    <property type="project" value="TreeGrafter"/>
</dbReference>
<accession>A0A367KMX9</accession>
<dbReference type="GO" id="GO:0000032">
    <property type="term" value="P:cell wall mannoprotein biosynthetic process"/>
    <property type="evidence" value="ECO:0007669"/>
    <property type="project" value="TreeGrafter"/>
</dbReference>
<dbReference type="FunFam" id="3.90.550.10:FF:000051">
    <property type="entry name" value="Alpha-1,2-mannosyltransferase (Ktr4)"/>
    <property type="match status" value="1"/>
</dbReference>
<keyword evidence="4" id="KW-0732">Signal</keyword>
<keyword evidence="6" id="KW-1185">Reference proteome</keyword>
<dbReference type="PIRSF" id="PIRSF018153">
    <property type="entry name" value="Glyco_trans_15"/>
    <property type="match status" value="1"/>
</dbReference>
<organism evidence="5 6">
    <name type="scientific">Rhizopus stolonifer</name>
    <name type="common">Rhizopus nigricans</name>
    <dbReference type="NCBI Taxonomy" id="4846"/>
    <lineage>
        <taxon>Eukaryota</taxon>
        <taxon>Fungi</taxon>
        <taxon>Fungi incertae sedis</taxon>
        <taxon>Mucoromycota</taxon>
        <taxon>Mucoromycotina</taxon>
        <taxon>Mucoromycetes</taxon>
        <taxon>Mucorales</taxon>
        <taxon>Mucorineae</taxon>
        <taxon>Rhizopodaceae</taxon>
        <taxon>Rhizopus</taxon>
    </lineage>
</organism>